<evidence type="ECO:0000256" key="3">
    <source>
        <dbReference type="ARBA" id="ARBA00022771"/>
    </source>
</evidence>
<dbReference type="GO" id="GO:0008270">
    <property type="term" value="F:zinc ion binding"/>
    <property type="evidence" value="ECO:0007669"/>
    <property type="project" value="UniProtKB-KW"/>
</dbReference>
<dbReference type="GO" id="GO:0000977">
    <property type="term" value="F:RNA polymerase II transcription regulatory region sequence-specific DNA binding"/>
    <property type="evidence" value="ECO:0007669"/>
    <property type="project" value="TreeGrafter"/>
</dbReference>
<proteinExistence type="predicted"/>
<dbReference type="EMBL" id="CH477254">
    <property type="protein sequence ID" value="EAT45928.1"/>
    <property type="molecule type" value="Genomic_DNA"/>
</dbReference>
<feature type="domain" description="C2H2-type" evidence="6">
    <location>
        <begin position="267"/>
        <end position="294"/>
    </location>
</feature>
<name>Q17GZ6_AEDAE</name>
<dbReference type="Pfam" id="PF12874">
    <property type="entry name" value="zf-met"/>
    <property type="match status" value="2"/>
</dbReference>
<feature type="domain" description="C2H2-type" evidence="6">
    <location>
        <begin position="73"/>
        <end position="95"/>
    </location>
</feature>
<dbReference type="PhylomeDB" id="Q17GZ6"/>
<feature type="domain" description="C2H2-type" evidence="6">
    <location>
        <begin position="364"/>
        <end position="392"/>
    </location>
</feature>
<dbReference type="Pfam" id="PF13912">
    <property type="entry name" value="zf-C2H2_6"/>
    <property type="match status" value="2"/>
</dbReference>
<evidence type="ECO:0000256" key="4">
    <source>
        <dbReference type="ARBA" id="ARBA00022833"/>
    </source>
</evidence>
<reference evidence="7" key="3">
    <citation type="submission" date="2012-09" db="EMBL/GenBank/DDBJ databases">
        <authorList>
            <consortium name="VectorBase"/>
        </authorList>
    </citation>
    <scope>NUCLEOTIDE SEQUENCE</scope>
    <source>
        <strain evidence="7">Liverpool</strain>
    </source>
</reference>
<feature type="domain" description="C2H2-type" evidence="6">
    <location>
        <begin position="167"/>
        <end position="189"/>
    </location>
</feature>
<keyword evidence="3 5" id="KW-0863">Zinc-finger</keyword>
<dbReference type="PaxDb" id="7159-AAEL002821-PA"/>
<evidence type="ECO:0000256" key="2">
    <source>
        <dbReference type="ARBA" id="ARBA00022737"/>
    </source>
</evidence>
<evidence type="ECO:0000256" key="1">
    <source>
        <dbReference type="ARBA" id="ARBA00022723"/>
    </source>
</evidence>
<dbReference type="Gene3D" id="3.30.160.60">
    <property type="entry name" value="Classic Zinc Finger"/>
    <property type="match status" value="5"/>
</dbReference>
<dbReference type="HOGENOM" id="CLU_002678_2_2_1"/>
<dbReference type="PROSITE" id="PS50157">
    <property type="entry name" value="ZINC_FINGER_C2H2_2"/>
    <property type="match status" value="7"/>
</dbReference>
<dbReference type="InterPro" id="IPR036236">
    <property type="entry name" value="Znf_C2H2_sf"/>
</dbReference>
<dbReference type="Pfam" id="PF00096">
    <property type="entry name" value="zf-C2H2"/>
    <property type="match status" value="1"/>
</dbReference>
<feature type="domain" description="C2H2-type" evidence="6">
    <location>
        <begin position="293"/>
        <end position="316"/>
    </location>
</feature>
<dbReference type="VEuPathDB" id="VectorBase:AAEL027376"/>
<evidence type="ECO:0000259" key="6">
    <source>
        <dbReference type="PROSITE" id="PS50157"/>
    </source>
</evidence>
<dbReference type="InterPro" id="IPR013087">
    <property type="entry name" value="Znf_C2H2_type"/>
</dbReference>
<dbReference type="AlphaFoldDB" id="Q17GZ6"/>
<protein>
    <submittedName>
        <fullName evidence="7">AAEL002821-PA</fullName>
    </submittedName>
</protein>
<organism evidence="7 8">
    <name type="scientific">Aedes aegypti</name>
    <name type="common">Yellowfever mosquito</name>
    <name type="synonym">Culex aegypti</name>
    <dbReference type="NCBI Taxonomy" id="7159"/>
    <lineage>
        <taxon>Eukaryota</taxon>
        <taxon>Metazoa</taxon>
        <taxon>Ecdysozoa</taxon>
        <taxon>Arthropoda</taxon>
        <taxon>Hexapoda</taxon>
        <taxon>Insecta</taxon>
        <taxon>Pterygota</taxon>
        <taxon>Neoptera</taxon>
        <taxon>Endopterygota</taxon>
        <taxon>Diptera</taxon>
        <taxon>Nematocera</taxon>
        <taxon>Culicoidea</taxon>
        <taxon>Culicidae</taxon>
        <taxon>Culicinae</taxon>
        <taxon>Aedini</taxon>
        <taxon>Aedes</taxon>
        <taxon>Stegomyia</taxon>
    </lineage>
</organism>
<sequence>MGQLKIRYFFLLREHALNRPTQKHRRKTMNQQTVRLLVFPGSNPDEPLMKKLNKLRGVKSKKPKCKIPEQKDYRCRACLRFFTDKDSMNIHLRTHIDTLNVRCLHCSRSFDTLQGLMSHTIQNYILTSFACQHCDVLFKTKETLVAHELYCEKDKSKYQTIEQPKAFQCDQCPKSYDSNPTLQKHKLLHNPKLVCDKCGTDFQYEFKLKNHYERYHLNGAEKLDSVVQCQLCERSFVDASAYRSHLTGFHQNEQIQQIRKLDEDKLYECDHCGKRFWSINTIRYHVLVHRQFRDCDQCSKSYRSRQELRDHKLFAHPVRCLFCPMTFFSKKSCRSHSTKKHGMVQIKLLAENSTVKYEWRKLVFKCASCEQDYEFYRELKDHYGKMHSGAKPLIKCSYCEKRISSSRIGYLSHVTGNCGQTPRKVKAWH</sequence>
<dbReference type="SMART" id="SM00355">
    <property type="entry name" value="ZnF_C2H2"/>
    <property type="match status" value="10"/>
</dbReference>
<dbReference type="eggNOG" id="KOG1721">
    <property type="taxonomic scope" value="Eukaryota"/>
</dbReference>
<feature type="domain" description="C2H2-type" evidence="6">
    <location>
        <begin position="227"/>
        <end position="255"/>
    </location>
</feature>
<dbReference type="PANTHER" id="PTHR24409">
    <property type="entry name" value="ZINC FINGER PROTEIN 142"/>
    <property type="match status" value="1"/>
</dbReference>
<dbReference type="PANTHER" id="PTHR24409:SF295">
    <property type="entry name" value="AZ2-RELATED"/>
    <property type="match status" value="1"/>
</dbReference>
<dbReference type="SUPFAM" id="SSF57667">
    <property type="entry name" value="beta-beta-alpha zinc fingers"/>
    <property type="match status" value="3"/>
</dbReference>
<reference evidence="7" key="2">
    <citation type="journal article" date="2007" name="Science">
        <title>Genome sequence of Aedes aegypti, a major arbovirus vector.</title>
        <authorList>
            <person name="Nene V."/>
            <person name="Wortman J.R."/>
            <person name="Lawson D."/>
            <person name="Haas B."/>
            <person name="Kodira C."/>
            <person name="Tu Z.J."/>
            <person name="Loftus B."/>
            <person name="Xi Z."/>
            <person name="Megy K."/>
            <person name="Grabherr M."/>
            <person name="Ren Q."/>
            <person name="Zdobnov E.M."/>
            <person name="Lobo N.F."/>
            <person name="Campbell K.S."/>
            <person name="Brown S.E."/>
            <person name="Bonaldo M.F."/>
            <person name="Zhu J."/>
            <person name="Sinkins S.P."/>
            <person name="Hogenkamp D.G."/>
            <person name="Amedeo P."/>
            <person name="Arensburger P."/>
            <person name="Atkinson P.W."/>
            <person name="Bidwell S."/>
            <person name="Biedler J."/>
            <person name="Birney E."/>
            <person name="Bruggner R.V."/>
            <person name="Costas J."/>
            <person name="Coy M.R."/>
            <person name="Crabtree J."/>
            <person name="Crawford M."/>
            <person name="Debruyn B."/>
            <person name="Decaprio D."/>
            <person name="Eiglmeier K."/>
            <person name="Eisenstadt E."/>
            <person name="El-Dorry H."/>
            <person name="Gelbart W.M."/>
            <person name="Gomes S.L."/>
            <person name="Hammond M."/>
            <person name="Hannick L.I."/>
            <person name="Hogan J.R."/>
            <person name="Holmes M.H."/>
            <person name="Jaffe D."/>
            <person name="Johnston J.S."/>
            <person name="Kennedy R.C."/>
            <person name="Koo H."/>
            <person name="Kravitz S."/>
            <person name="Kriventseva E.V."/>
            <person name="Kulp D."/>
            <person name="Labutti K."/>
            <person name="Lee E."/>
            <person name="Li S."/>
            <person name="Lovin D.D."/>
            <person name="Mao C."/>
            <person name="Mauceli E."/>
            <person name="Menck C.F."/>
            <person name="Miller J.R."/>
            <person name="Montgomery P."/>
            <person name="Mori A."/>
            <person name="Nascimento A.L."/>
            <person name="Naveira H.F."/>
            <person name="Nusbaum C."/>
            <person name="O'leary S."/>
            <person name="Orvis J."/>
            <person name="Pertea M."/>
            <person name="Quesneville H."/>
            <person name="Reidenbach K.R."/>
            <person name="Rogers Y.H."/>
            <person name="Roth C.W."/>
            <person name="Schneider J.R."/>
            <person name="Schatz M."/>
            <person name="Shumway M."/>
            <person name="Stanke M."/>
            <person name="Stinson E.O."/>
            <person name="Tubio J.M."/>
            <person name="Vanzee J.P."/>
            <person name="Verjovski-Almeida S."/>
            <person name="Werner D."/>
            <person name="White O."/>
            <person name="Wyder S."/>
            <person name="Zeng Q."/>
            <person name="Zhao Q."/>
            <person name="Zhao Y."/>
            <person name="Hill C.A."/>
            <person name="Raikhel A.S."/>
            <person name="Soares M.B."/>
            <person name="Knudson D.L."/>
            <person name="Lee N.H."/>
            <person name="Galagan J."/>
            <person name="Salzberg S.L."/>
            <person name="Paulsen I.T."/>
            <person name="Dimopoulos G."/>
            <person name="Collins F.H."/>
            <person name="Birren B."/>
            <person name="Fraser-Liggett C.M."/>
            <person name="Severson D.W."/>
        </authorList>
    </citation>
    <scope>NUCLEOTIDE SEQUENCE [LARGE SCALE GENOMIC DNA]</scope>
    <source>
        <strain evidence="7">Liverpool</strain>
    </source>
</reference>
<evidence type="ECO:0000313" key="7">
    <source>
        <dbReference type="EMBL" id="EAT45928.1"/>
    </source>
</evidence>
<keyword evidence="4" id="KW-0862">Zinc</keyword>
<gene>
    <name evidence="7" type="ORF">AaeL_AAEL002821</name>
</gene>
<dbReference type="OMA" id="KLYECDH"/>
<dbReference type="GO" id="GO:0005634">
    <property type="term" value="C:nucleus"/>
    <property type="evidence" value="ECO:0007669"/>
    <property type="project" value="TreeGrafter"/>
</dbReference>
<evidence type="ECO:0000313" key="8">
    <source>
        <dbReference type="Proteomes" id="UP000682892"/>
    </source>
</evidence>
<reference evidence="7" key="1">
    <citation type="submission" date="2005-10" db="EMBL/GenBank/DDBJ databases">
        <authorList>
            <person name="Loftus B.J."/>
            <person name="Nene V.M."/>
            <person name="Hannick L.I."/>
            <person name="Bidwell S."/>
            <person name="Haas B."/>
            <person name="Amedeo P."/>
            <person name="Orvis J."/>
            <person name="Wortman J.R."/>
            <person name="White O.R."/>
            <person name="Salzberg S."/>
            <person name="Shumway M."/>
            <person name="Koo H."/>
            <person name="Zhao Y."/>
            <person name="Holmes M."/>
            <person name="Miller J."/>
            <person name="Schatz M."/>
            <person name="Pop M."/>
            <person name="Pai G."/>
            <person name="Utterback T."/>
            <person name="Rogers Y.-H."/>
            <person name="Kravitz S."/>
            <person name="Fraser C.M."/>
        </authorList>
    </citation>
    <scope>NUCLEOTIDE SEQUENCE</scope>
    <source>
        <strain evidence="7">Liverpool</strain>
    </source>
</reference>
<evidence type="ECO:0000256" key="5">
    <source>
        <dbReference type="PROSITE-ProRule" id="PRU00042"/>
    </source>
</evidence>
<dbReference type="PROSITE" id="PS00028">
    <property type="entry name" value="ZINC_FINGER_C2H2_1"/>
    <property type="match status" value="7"/>
</dbReference>
<dbReference type="STRING" id="7159.Q17GZ6"/>
<keyword evidence="1" id="KW-0479">Metal-binding</keyword>
<dbReference type="Proteomes" id="UP000682892">
    <property type="component" value="Chromosome 3"/>
</dbReference>
<dbReference type="GO" id="GO:0000981">
    <property type="term" value="F:DNA-binding transcription factor activity, RNA polymerase II-specific"/>
    <property type="evidence" value="ECO:0007669"/>
    <property type="project" value="TreeGrafter"/>
</dbReference>
<keyword evidence="2" id="KW-0677">Repeat</keyword>
<feature type="domain" description="C2H2-type" evidence="6">
    <location>
        <begin position="193"/>
        <end position="221"/>
    </location>
</feature>
<accession>Q17GZ6</accession>